<evidence type="ECO:0000256" key="1">
    <source>
        <dbReference type="ARBA" id="ARBA00007447"/>
    </source>
</evidence>
<dbReference type="PANTHER" id="PTHR47966:SF47">
    <property type="entry name" value="ENDOPEPTIDASE, PUTATIVE (AFU_ORTHOLOGUE AFUA_3G01220)-RELATED"/>
    <property type="match status" value="1"/>
</dbReference>
<evidence type="ECO:0000256" key="4">
    <source>
        <dbReference type="SAM" id="SignalP"/>
    </source>
</evidence>
<dbReference type="PRINTS" id="PR00792">
    <property type="entry name" value="PEPSIN"/>
</dbReference>
<dbReference type="PROSITE" id="PS51767">
    <property type="entry name" value="PEPTIDASE_A1"/>
    <property type="match status" value="1"/>
</dbReference>
<reference evidence="6" key="2">
    <citation type="submission" date="2023-06" db="EMBL/GenBank/DDBJ databases">
        <authorList>
            <consortium name="Lawrence Berkeley National Laboratory"/>
            <person name="Haridas S."/>
            <person name="Hensen N."/>
            <person name="Bonometti L."/>
            <person name="Westerberg I."/>
            <person name="Brannstrom I.O."/>
            <person name="Guillou S."/>
            <person name="Cros-Aarteil S."/>
            <person name="Calhoun S."/>
            <person name="Kuo A."/>
            <person name="Mondo S."/>
            <person name="Pangilinan J."/>
            <person name="Riley R."/>
            <person name="Labutti K."/>
            <person name="Andreopoulos B."/>
            <person name="Lipzen A."/>
            <person name="Chen C."/>
            <person name="Yanf M."/>
            <person name="Daum C."/>
            <person name="Ng V."/>
            <person name="Clum A."/>
            <person name="Steindorff A."/>
            <person name="Ohm R."/>
            <person name="Martin F."/>
            <person name="Silar P."/>
            <person name="Natvig D."/>
            <person name="Lalanne C."/>
            <person name="Gautier V."/>
            <person name="Ament-Velasquez S.L."/>
            <person name="Kruys A."/>
            <person name="Hutchinson M.I."/>
            <person name="Powell A.J."/>
            <person name="Barry K."/>
            <person name="Miller A.N."/>
            <person name="Grigoriev I.V."/>
            <person name="Debuchy R."/>
            <person name="Gladieux P."/>
            <person name="Thoren M.H."/>
            <person name="Johannesson H."/>
        </authorList>
    </citation>
    <scope>NUCLEOTIDE SEQUENCE</scope>
    <source>
        <strain evidence="6">CBS 958.72</strain>
    </source>
</reference>
<dbReference type="GO" id="GO:0000324">
    <property type="term" value="C:fungal-type vacuole"/>
    <property type="evidence" value="ECO:0007669"/>
    <property type="project" value="TreeGrafter"/>
</dbReference>
<dbReference type="Proteomes" id="UP001287356">
    <property type="component" value="Unassembled WGS sequence"/>
</dbReference>
<dbReference type="GO" id="GO:0004190">
    <property type="term" value="F:aspartic-type endopeptidase activity"/>
    <property type="evidence" value="ECO:0007669"/>
    <property type="project" value="InterPro"/>
</dbReference>
<evidence type="ECO:0000313" key="6">
    <source>
        <dbReference type="EMBL" id="KAK3361421.1"/>
    </source>
</evidence>
<evidence type="ECO:0000313" key="7">
    <source>
        <dbReference type="Proteomes" id="UP001287356"/>
    </source>
</evidence>
<sequence length="461" mass="49632">MVSLASFVLRAAVGLAPFASLSTAGLLRGEVVERNEQAHRPERAAFRDAVTTHYVPMRSHVATKPQGGARLRRRSNVPASLTNVHDIYYIIDLLVGNQTIPVSVDTGSSDTWMVQHPYQCVSYFWTPGGTQPDCGLGDGFAGNLSGGNIPDVIFGRSYTDGTFVQGFFGYEDVSIGGLTAAHQRVAIVNLTYWYGDGRTSGLLGLGYPFMTSLNGASQEQPMYDPVFTTIWKNNPILPLFSIALSRDDGHNATTGTGVSEETSFLALGGLPPVSYDAATWARTPIKPVSAMIDQWGIDSPEQGLYIIDAEAYVYGIANKTAGIANNTTAVGADGLSKNATQFPIIVDVGSTLTVLPKKLCEDVYNAFSPPAEYLHTTGLFYALCNATVPEFGVQIGGQTFFVAAQDLLRQTARDPSGDYCRVGVTDDDSGPWVLGVTFLNNVVAVFDVGNREMRFAARQKY</sequence>
<dbReference type="Gene3D" id="2.40.70.10">
    <property type="entry name" value="Acid Proteases"/>
    <property type="match status" value="2"/>
</dbReference>
<dbReference type="Pfam" id="PF00026">
    <property type="entry name" value="Asp"/>
    <property type="match status" value="2"/>
</dbReference>
<dbReference type="InterPro" id="IPR001461">
    <property type="entry name" value="Aspartic_peptidase_A1"/>
</dbReference>
<organism evidence="6 7">
    <name type="scientific">Lasiosphaeria ovina</name>
    <dbReference type="NCBI Taxonomy" id="92902"/>
    <lineage>
        <taxon>Eukaryota</taxon>
        <taxon>Fungi</taxon>
        <taxon>Dikarya</taxon>
        <taxon>Ascomycota</taxon>
        <taxon>Pezizomycotina</taxon>
        <taxon>Sordariomycetes</taxon>
        <taxon>Sordariomycetidae</taxon>
        <taxon>Sordariales</taxon>
        <taxon>Lasiosphaeriaceae</taxon>
        <taxon>Lasiosphaeria</taxon>
    </lineage>
</organism>
<keyword evidence="4" id="KW-0732">Signal</keyword>
<dbReference type="InterPro" id="IPR021109">
    <property type="entry name" value="Peptidase_aspartic_dom_sf"/>
</dbReference>
<feature type="signal peptide" evidence="4">
    <location>
        <begin position="1"/>
        <end position="24"/>
    </location>
</feature>
<dbReference type="GO" id="GO:0006508">
    <property type="term" value="P:proteolysis"/>
    <property type="evidence" value="ECO:0007669"/>
    <property type="project" value="InterPro"/>
</dbReference>
<dbReference type="CDD" id="cd05471">
    <property type="entry name" value="pepsin_like"/>
    <property type="match status" value="1"/>
</dbReference>
<comment type="similarity">
    <text evidence="1">Belongs to the peptidase A1 family.</text>
</comment>
<accession>A0AAE0JUK6</accession>
<evidence type="ECO:0000259" key="5">
    <source>
        <dbReference type="PROSITE" id="PS51767"/>
    </source>
</evidence>
<gene>
    <name evidence="6" type="ORF">B0T24DRAFT_684469</name>
</gene>
<dbReference type="EMBL" id="JAULSN010000011">
    <property type="protein sequence ID" value="KAK3361421.1"/>
    <property type="molecule type" value="Genomic_DNA"/>
</dbReference>
<dbReference type="InterPro" id="IPR034164">
    <property type="entry name" value="Pepsin-like_dom"/>
</dbReference>
<dbReference type="InterPro" id="IPR033121">
    <property type="entry name" value="PEPTIDASE_A1"/>
</dbReference>
<feature type="chain" id="PRO_5042076732" evidence="4">
    <location>
        <begin position="25"/>
        <end position="461"/>
    </location>
</feature>
<name>A0AAE0JUK6_9PEZI</name>
<dbReference type="PANTHER" id="PTHR47966">
    <property type="entry name" value="BETA-SITE APP-CLEAVING ENZYME, ISOFORM A-RELATED"/>
    <property type="match status" value="1"/>
</dbReference>
<proteinExistence type="inferred from homology"/>
<feature type="active site" evidence="2">
    <location>
        <position position="347"/>
    </location>
</feature>
<dbReference type="AlphaFoldDB" id="A0AAE0JUK6"/>
<feature type="domain" description="Peptidase A1" evidence="5">
    <location>
        <begin position="89"/>
        <end position="456"/>
    </location>
</feature>
<protein>
    <submittedName>
        <fullName evidence="6">Aspartic peptidase domain-containing protein</fullName>
    </submittedName>
</protein>
<feature type="active site" evidence="2">
    <location>
        <position position="105"/>
    </location>
</feature>
<evidence type="ECO:0000256" key="3">
    <source>
        <dbReference type="PIRSR" id="PIRSR601461-2"/>
    </source>
</evidence>
<reference evidence="6" key="1">
    <citation type="journal article" date="2023" name="Mol. Phylogenet. Evol.">
        <title>Genome-scale phylogeny and comparative genomics of the fungal order Sordariales.</title>
        <authorList>
            <person name="Hensen N."/>
            <person name="Bonometti L."/>
            <person name="Westerberg I."/>
            <person name="Brannstrom I.O."/>
            <person name="Guillou S."/>
            <person name="Cros-Aarteil S."/>
            <person name="Calhoun S."/>
            <person name="Haridas S."/>
            <person name="Kuo A."/>
            <person name="Mondo S."/>
            <person name="Pangilinan J."/>
            <person name="Riley R."/>
            <person name="LaButti K."/>
            <person name="Andreopoulos B."/>
            <person name="Lipzen A."/>
            <person name="Chen C."/>
            <person name="Yan M."/>
            <person name="Daum C."/>
            <person name="Ng V."/>
            <person name="Clum A."/>
            <person name="Steindorff A."/>
            <person name="Ohm R.A."/>
            <person name="Martin F."/>
            <person name="Silar P."/>
            <person name="Natvig D.O."/>
            <person name="Lalanne C."/>
            <person name="Gautier V."/>
            <person name="Ament-Velasquez S.L."/>
            <person name="Kruys A."/>
            <person name="Hutchinson M.I."/>
            <person name="Powell A.J."/>
            <person name="Barry K."/>
            <person name="Miller A.N."/>
            <person name="Grigoriev I.V."/>
            <person name="Debuchy R."/>
            <person name="Gladieux P."/>
            <person name="Hiltunen Thoren M."/>
            <person name="Johannesson H."/>
        </authorList>
    </citation>
    <scope>NUCLEOTIDE SEQUENCE</scope>
    <source>
        <strain evidence="6">CBS 958.72</strain>
    </source>
</reference>
<evidence type="ECO:0000256" key="2">
    <source>
        <dbReference type="PIRSR" id="PIRSR601461-1"/>
    </source>
</evidence>
<keyword evidence="7" id="KW-1185">Reference proteome</keyword>
<keyword evidence="3" id="KW-1015">Disulfide bond</keyword>
<comment type="caution">
    <text evidence="6">The sequence shown here is derived from an EMBL/GenBank/DDBJ whole genome shotgun (WGS) entry which is preliminary data.</text>
</comment>
<dbReference type="SUPFAM" id="SSF50630">
    <property type="entry name" value="Acid proteases"/>
    <property type="match status" value="1"/>
</dbReference>
<feature type="disulfide bond" evidence="3">
    <location>
        <begin position="384"/>
        <end position="420"/>
    </location>
</feature>